<gene>
    <name evidence="2" type="ORF">CDAR_595891</name>
</gene>
<evidence type="ECO:0000256" key="1">
    <source>
        <dbReference type="SAM" id="MobiDB-lite"/>
    </source>
</evidence>
<dbReference type="AlphaFoldDB" id="A0AAV4Q9F3"/>
<protein>
    <submittedName>
        <fullName evidence="2">Uncharacterized protein</fullName>
    </submittedName>
</protein>
<organism evidence="2 3">
    <name type="scientific">Caerostris darwini</name>
    <dbReference type="NCBI Taxonomy" id="1538125"/>
    <lineage>
        <taxon>Eukaryota</taxon>
        <taxon>Metazoa</taxon>
        <taxon>Ecdysozoa</taxon>
        <taxon>Arthropoda</taxon>
        <taxon>Chelicerata</taxon>
        <taxon>Arachnida</taxon>
        <taxon>Araneae</taxon>
        <taxon>Araneomorphae</taxon>
        <taxon>Entelegynae</taxon>
        <taxon>Araneoidea</taxon>
        <taxon>Araneidae</taxon>
        <taxon>Caerostris</taxon>
    </lineage>
</organism>
<feature type="compositionally biased region" description="Basic and acidic residues" evidence="1">
    <location>
        <begin position="82"/>
        <end position="98"/>
    </location>
</feature>
<sequence>MKDQCNDANYFSILNSVNLEQGKEKVFKNVRILALFKSNIRTTPVHESFHRISSHCLHRQAKRKSAVINVAVENPLVSDSGKSPRKELKARGNNDNNKKGTKKKIGFVLFLNADDRDLWK</sequence>
<keyword evidence="3" id="KW-1185">Reference proteome</keyword>
<evidence type="ECO:0000313" key="2">
    <source>
        <dbReference type="EMBL" id="GIY04640.1"/>
    </source>
</evidence>
<reference evidence="2 3" key="1">
    <citation type="submission" date="2021-06" db="EMBL/GenBank/DDBJ databases">
        <title>Caerostris darwini draft genome.</title>
        <authorList>
            <person name="Kono N."/>
            <person name="Arakawa K."/>
        </authorList>
    </citation>
    <scope>NUCLEOTIDE SEQUENCE [LARGE SCALE GENOMIC DNA]</scope>
</reference>
<feature type="region of interest" description="Disordered" evidence="1">
    <location>
        <begin position="76"/>
        <end position="100"/>
    </location>
</feature>
<dbReference type="EMBL" id="BPLQ01003956">
    <property type="protein sequence ID" value="GIY04640.1"/>
    <property type="molecule type" value="Genomic_DNA"/>
</dbReference>
<comment type="caution">
    <text evidence="2">The sequence shown here is derived from an EMBL/GenBank/DDBJ whole genome shotgun (WGS) entry which is preliminary data.</text>
</comment>
<dbReference type="Proteomes" id="UP001054837">
    <property type="component" value="Unassembled WGS sequence"/>
</dbReference>
<name>A0AAV4Q9F3_9ARAC</name>
<accession>A0AAV4Q9F3</accession>
<proteinExistence type="predicted"/>
<evidence type="ECO:0000313" key="3">
    <source>
        <dbReference type="Proteomes" id="UP001054837"/>
    </source>
</evidence>